<name>A0AA38G5T6_TAXCH</name>
<dbReference type="Proteomes" id="UP000824469">
    <property type="component" value="Unassembled WGS sequence"/>
</dbReference>
<dbReference type="Gene3D" id="1.10.10.820">
    <property type="match status" value="1"/>
</dbReference>
<feature type="domain" description="Myosin motor" evidence="7">
    <location>
        <begin position="1"/>
        <end position="50"/>
    </location>
</feature>
<accession>A0AA38G5T6</accession>
<dbReference type="PANTHER" id="PTHR13140">
    <property type="entry name" value="MYOSIN"/>
    <property type="match status" value="1"/>
</dbReference>
<dbReference type="GO" id="GO:0051015">
    <property type="term" value="F:actin filament binding"/>
    <property type="evidence" value="ECO:0007669"/>
    <property type="project" value="TreeGrafter"/>
</dbReference>
<keyword evidence="9" id="KW-1185">Reference proteome</keyword>
<dbReference type="InterPro" id="IPR027417">
    <property type="entry name" value="P-loop_NTPase"/>
</dbReference>
<evidence type="ECO:0000313" key="9">
    <source>
        <dbReference type="Proteomes" id="UP000824469"/>
    </source>
</evidence>
<evidence type="ECO:0000256" key="5">
    <source>
        <dbReference type="ARBA" id="ARBA00023203"/>
    </source>
</evidence>
<dbReference type="GO" id="GO:0016020">
    <property type="term" value="C:membrane"/>
    <property type="evidence" value="ECO:0007669"/>
    <property type="project" value="TreeGrafter"/>
</dbReference>
<evidence type="ECO:0000259" key="7">
    <source>
        <dbReference type="PROSITE" id="PS51456"/>
    </source>
</evidence>
<organism evidence="8 9">
    <name type="scientific">Taxus chinensis</name>
    <name type="common">Chinese yew</name>
    <name type="synonym">Taxus wallichiana var. chinensis</name>
    <dbReference type="NCBI Taxonomy" id="29808"/>
    <lineage>
        <taxon>Eukaryota</taxon>
        <taxon>Viridiplantae</taxon>
        <taxon>Streptophyta</taxon>
        <taxon>Embryophyta</taxon>
        <taxon>Tracheophyta</taxon>
        <taxon>Spermatophyta</taxon>
        <taxon>Pinopsida</taxon>
        <taxon>Pinidae</taxon>
        <taxon>Conifers II</taxon>
        <taxon>Cupressales</taxon>
        <taxon>Taxaceae</taxon>
        <taxon>Taxus</taxon>
    </lineage>
</organism>
<dbReference type="GO" id="GO:0007015">
    <property type="term" value="P:actin filament organization"/>
    <property type="evidence" value="ECO:0007669"/>
    <property type="project" value="TreeGrafter"/>
</dbReference>
<reference evidence="8 9" key="1">
    <citation type="journal article" date="2021" name="Nat. Plants">
        <title>The Taxus genome provides insights into paclitaxel biosynthesis.</title>
        <authorList>
            <person name="Xiong X."/>
            <person name="Gou J."/>
            <person name="Liao Q."/>
            <person name="Li Y."/>
            <person name="Zhou Q."/>
            <person name="Bi G."/>
            <person name="Li C."/>
            <person name="Du R."/>
            <person name="Wang X."/>
            <person name="Sun T."/>
            <person name="Guo L."/>
            <person name="Liang H."/>
            <person name="Lu P."/>
            <person name="Wu Y."/>
            <person name="Zhang Z."/>
            <person name="Ro D.K."/>
            <person name="Shang Y."/>
            <person name="Huang S."/>
            <person name="Yan J."/>
        </authorList>
    </citation>
    <scope>NUCLEOTIDE SEQUENCE [LARGE SCALE GENOMIC DNA]</scope>
    <source>
        <strain evidence="8">Ta-2019</strain>
    </source>
</reference>
<dbReference type="Pfam" id="PF00063">
    <property type="entry name" value="Myosin_head"/>
    <property type="match status" value="1"/>
</dbReference>
<dbReference type="InterPro" id="IPR001609">
    <property type="entry name" value="Myosin_head_motor_dom-like"/>
</dbReference>
<dbReference type="GO" id="GO:0005524">
    <property type="term" value="F:ATP binding"/>
    <property type="evidence" value="ECO:0007669"/>
    <property type="project" value="UniProtKB-KW"/>
</dbReference>
<gene>
    <name evidence="8" type="ORF">KI387_024357</name>
</gene>
<evidence type="ECO:0000256" key="6">
    <source>
        <dbReference type="PROSITE-ProRule" id="PRU00782"/>
    </source>
</evidence>
<evidence type="ECO:0000256" key="1">
    <source>
        <dbReference type="ARBA" id="ARBA00022741"/>
    </source>
</evidence>
<dbReference type="GO" id="GO:0005737">
    <property type="term" value="C:cytoplasm"/>
    <property type="evidence" value="ECO:0007669"/>
    <property type="project" value="TreeGrafter"/>
</dbReference>
<evidence type="ECO:0000256" key="2">
    <source>
        <dbReference type="ARBA" id="ARBA00022840"/>
    </source>
</evidence>
<protein>
    <recommendedName>
        <fullName evidence="7">Myosin motor domain-containing protein</fullName>
    </recommendedName>
</protein>
<dbReference type="AlphaFoldDB" id="A0AA38G5T6"/>
<dbReference type="SUPFAM" id="SSF52540">
    <property type="entry name" value="P-loop containing nucleoside triphosphate hydrolases"/>
    <property type="match status" value="1"/>
</dbReference>
<evidence type="ECO:0000256" key="3">
    <source>
        <dbReference type="ARBA" id="ARBA00023123"/>
    </source>
</evidence>
<feature type="non-terminal residue" evidence="8">
    <location>
        <position position="1"/>
    </location>
</feature>
<comment type="caution">
    <text evidence="8">The sequence shown here is derived from an EMBL/GenBank/DDBJ whole genome shotgun (WGS) entry which is preliminary data.</text>
</comment>
<keyword evidence="1" id="KW-0547">Nucleotide-binding</keyword>
<comment type="caution">
    <text evidence="6">Lacks conserved residue(s) required for the propagation of feature annotation.</text>
</comment>
<keyword evidence="5 6" id="KW-0009">Actin-binding</keyword>
<dbReference type="GO" id="GO:0016459">
    <property type="term" value="C:myosin complex"/>
    <property type="evidence" value="ECO:0007669"/>
    <property type="project" value="UniProtKB-KW"/>
</dbReference>
<dbReference type="GO" id="GO:0030048">
    <property type="term" value="P:actin filament-based movement"/>
    <property type="evidence" value="ECO:0007669"/>
    <property type="project" value="UniProtKB-ARBA"/>
</dbReference>
<feature type="non-terminal residue" evidence="8">
    <location>
        <position position="50"/>
    </location>
</feature>
<keyword evidence="4" id="KW-0505">Motor protein</keyword>
<comment type="similarity">
    <text evidence="6">Belongs to the TRAFAC class myosin-kinesin ATPase superfamily. Myosin family.</text>
</comment>
<dbReference type="FunFam" id="1.10.10.820:FF:000001">
    <property type="entry name" value="Myosin heavy chain"/>
    <property type="match status" value="1"/>
</dbReference>
<dbReference type="PANTHER" id="PTHR13140:SF772">
    <property type="entry name" value="MYOSIN-17"/>
    <property type="match status" value="1"/>
</dbReference>
<proteinExistence type="inferred from homology"/>
<keyword evidence="2" id="KW-0067">ATP-binding</keyword>
<dbReference type="EMBL" id="JAHRHJ020000005">
    <property type="protein sequence ID" value="KAH9315730.1"/>
    <property type="molecule type" value="Genomic_DNA"/>
</dbReference>
<dbReference type="GO" id="GO:0000146">
    <property type="term" value="F:microfilament motor activity"/>
    <property type="evidence" value="ECO:0007669"/>
    <property type="project" value="TreeGrafter"/>
</dbReference>
<sequence length="50" mass="5720">DTEKYKLGHPSSFHYLNQSNCYQLDGVSDAEEYLAKRRAMDVVGISPEEQ</sequence>
<dbReference type="PROSITE" id="PS51456">
    <property type="entry name" value="MYOSIN_MOTOR"/>
    <property type="match status" value="1"/>
</dbReference>
<evidence type="ECO:0000256" key="4">
    <source>
        <dbReference type="ARBA" id="ARBA00023175"/>
    </source>
</evidence>
<keyword evidence="3 6" id="KW-0518">Myosin</keyword>
<evidence type="ECO:0000313" key="8">
    <source>
        <dbReference type="EMBL" id="KAH9315730.1"/>
    </source>
</evidence>